<dbReference type="PROSITE" id="PS01124">
    <property type="entry name" value="HTH_ARAC_FAMILY_2"/>
    <property type="match status" value="1"/>
</dbReference>
<evidence type="ECO:0000256" key="2">
    <source>
        <dbReference type="ARBA" id="ARBA00023125"/>
    </source>
</evidence>
<protein>
    <submittedName>
        <fullName evidence="5">Arabinose operon regulatory protein</fullName>
    </submittedName>
</protein>
<keyword evidence="1" id="KW-0805">Transcription regulation</keyword>
<dbReference type="InterPro" id="IPR018060">
    <property type="entry name" value="HTH_AraC"/>
</dbReference>
<feature type="domain" description="HTH araC/xylS-type" evidence="4">
    <location>
        <begin position="204"/>
        <end position="306"/>
    </location>
</feature>
<organism evidence="5 6">
    <name type="scientific">Clostridium beijerinckii</name>
    <name type="common">Clostridium MP</name>
    <dbReference type="NCBI Taxonomy" id="1520"/>
    <lineage>
        <taxon>Bacteria</taxon>
        <taxon>Bacillati</taxon>
        <taxon>Bacillota</taxon>
        <taxon>Clostridia</taxon>
        <taxon>Eubacteriales</taxon>
        <taxon>Clostridiaceae</taxon>
        <taxon>Clostridium</taxon>
    </lineage>
</organism>
<name>A0A1S8RNG2_CLOBE</name>
<dbReference type="GO" id="GO:0043565">
    <property type="term" value="F:sequence-specific DNA binding"/>
    <property type="evidence" value="ECO:0007669"/>
    <property type="project" value="InterPro"/>
</dbReference>
<comment type="caution">
    <text evidence="5">The sequence shown here is derived from an EMBL/GenBank/DDBJ whole genome shotgun (WGS) entry which is preliminary data.</text>
</comment>
<dbReference type="InterPro" id="IPR009057">
    <property type="entry name" value="Homeodomain-like_sf"/>
</dbReference>
<evidence type="ECO:0000256" key="3">
    <source>
        <dbReference type="ARBA" id="ARBA00023163"/>
    </source>
</evidence>
<proteinExistence type="predicted"/>
<dbReference type="PROSITE" id="PS00041">
    <property type="entry name" value="HTH_ARAC_FAMILY_1"/>
    <property type="match status" value="1"/>
</dbReference>
<gene>
    <name evidence="5" type="primary">araC_4</name>
    <name evidence="5" type="ORF">CLBCK_46180</name>
</gene>
<dbReference type="SMART" id="SM00342">
    <property type="entry name" value="HTH_ARAC"/>
    <property type="match status" value="1"/>
</dbReference>
<dbReference type="InterPro" id="IPR053142">
    <property type="entry name" value="PchR_regulatory_protein"/>
</dbReference>
<dbReference type="Pfam" id="PF12833">
    <property type="entry name" value="HTH_18"/>
    <property type="match status" value="1"/>
</dbReference>
<keyword evidence="3" id="KW-0804">Transcription</keyword>
<accession>A0A1S8RNG2</accession>
<dbReference type="PRINTS" id="PR00032">
    <property type="entry name" value="HTHARAC"/>
</dbReference>
<dbReference type="InterPro" id="IPR018062">
    <property type="entry name" value="HTH_AraC-typ_CS"/>
</dbReference>
<evidence type="ECO:0000256" key="1">
    <source>
        <dbReference type="ARBA" id="ARBA00023015"/>
    </source>
</evidence>
<dbReference type="InterPro" id="IPR020449">
    <property type="entry name" value="Tscrpt_reg_AraC-type_HTH"/>
</dbReference>
<dbReference type="AlphaFoldDB" id="A0A1S8RNG2"/>
<dbReference type="GO" id="GO:0003700">
    <property type="term" value="F:DNA-binding transcription factor activity"/>
    <property type="evidence" value="ECO:0007669"/>
    <property type="project" value="InterPro"/>
</dbReference>
<evidence type="ECO:0000259" key="4">
    <source>
        <dbReference type="PROSITE" id="PS01124"/>
    </source>
</evidence>
<dbReference type="SUPFAM" id="SSF46689">
    <property type="entry name" value="Homeodomain-like"/>
    <property type="match status" value="2"/>
</dbReference>
<dbReference type="RefSeq" id="WP_077840803.1">
    <property type="nucleotide sequence ID" value="NZ_JABTAE010000001.1"/>
</dbReference>
<dbReference type="Proteomes" id="UP000190973">
    <property type="component" value="Unassembled WGS sequence"/>
</dbReference>
<dbReference type="PANTHER" id="PTHR47893:SF1">
    <property type="entry name" value="REGULATORY PROTEIN PCHR"/>
    <property type="match status" value="1"/>
</dbReference>
<reference evidence="5 6" key="1">
    <citation type="submission" date="2016-05" db="EMBL/GenBank/DDBJ databases">
        <title>Microbial solvent formation.</title>
        <authorList>
            <person name="Poehlein A."/>
            <person name="Montoya Solano J.D."/>
            <person name="Flitsch S."/>
            <person name="Krabben P."/>
            <person name="Duerre P."/>
            <person name="Daniel R."/>
        </authorList>
    </citation>
    <scope>NUCLEOTIDE SEQUENCE [LARGE SCALE GENOMIC DNA]</scope>
    <source>
        <strain evidence="5 6">DSM 53</strain>
    </source>
</reference>
<dbReference type="EMBL" id="LZZI01000156">
    <property type="protein sequence ID" value="OOM54756.1"/>
    <property type="molecule type" value="Genomic_DNA"/>
</dbReference>
<dbReference type="PANTHER" id="PTHR47893">
    <property type="entry name" value="REGULATORY PROTEIN PCHR"/>
    <property type="match status" value="1"/>
</dbReference>
<dbReference type="Gene3D" id="1.10.10.60">
    <property type="entry name" value="Homeodomain-like"/>
    <property type="match status" value="2"/>
</dbReference>
<sequence>MERIDIPGCGSICMHEIFPGIVLNYEEFKCKELSLFANEQVMPKISGEMIEIGYCHEGRIQCEFEGGVCVYMGSGDLYAGLMGKYPPVNTFPMAEYKGISIYIYIDEISKYLPEILKDALIDINTFQKRLFSSEKHFVKVGNCINWVGGKIERIFLDLFSLPDLPEAVIESYLKIKVLELILLLNENCANENETKNKYYLKAQTEIVKNVHDELVKNPSNNLTLKQLSEKYNISQSGLSNCFKAIYGKSIAKYIKDYRIEYAASLLRKTDETVMNISATVGYENQSKFAAAFKEVIGVNPTEYRKGDMDAFENLTL</sequence>
<evidence type="ECO:0000313" key="5">
    <source>
        <dbReference type="EMBL" id="OOM54756.1"/>
    </source>
</evidence>
<keyword evidence="2" id="KW-0238">DNA-binding</keyword>
<evidence type="ECO:0000313" key="6">
    <source>
        <dbReference type="Proteomes" id="UP000190973"/>
    </source>
</evidence>